<comment type="subcellular location">
    <subcellularLocation>
        <location evidence="1">Membrane</location>
        <topology evidence="1">Multi-pass membrane protein</topology>
    </subcellularLocation>
</comment>
<name>A0A7R9DY63_TIMPO</name>
<keyword evidence="4 5" id="KW-0472">Membrane</keyword>
<dbReference type="Gene3D" id="1.20.1250.20">
    <property type="entry name" value="MFS general substrate transporter like domains"/>
    <property type="match status" value="1"/>
</dbReference>
<dbReference type="InterPro" id="IPR005828">
    <property type="entry name" value="MFS_sugar_transport-like"/>
</dbReference>
<keyword evidence="3 5" id="KW-1133">Transmembrane helix</keyword>
<dbReference type="PANTHER" id="PTHR24064">
    <property type="entry name" value="SOLUTE CARRIER FAMILY 22 MEMBER"/>
    <property type="match status" value="1"/>
</dbReference>
<reference evidence="6" key="1">
    <citation type="submission" date="2020-11" db="EMBL/GenBank/DDBJ databases">
        <authorList>
            <person name="Tran Van P."/>
        </authorList>
    </citation>
    <scope>NUCLEOTIDE SEQUENCE</scope>
</reference>
<accession>A0A7R9DY63</accession>
<protein>
    <submittedName>
        <fullName evidence="6">Uncharacterized protein</fullName>
    </submittedName>
</protein>
<evidence type="ECO:0000256" key="3">
    <source>
        <dbReference type="ARBA" id="ARBA00022989"/>
    </source>
</evidence>
<dbReference type="SUPFAM" id="SSF103473">
    <property type="entry name" value="MFS general substrate transporter"/>
    <property type="match status" value="1"/>
</dbReference>
<sequence>MPLVFWALSGDWSLFIIVTTIPSALFLFTCKWFPESPRWLAATGRVAKCEKALGKIAQMNETTLPPDTAEILLTLSKKKEKSYGFASLFSSWRLAKNTFLIAAVG</sequence>
<dbReference type="EMBL" id="OD068250">
    <property type="protein sequence ID" value="CAD7421898.1"/>
    <property type="molecule type" value="Genomic_DNA"/>
</dbReference>
<dbReference type="AlphaFoldDB" id="A0A7R9DY63"/>
<gene>
    <name evidence="6" type="ORF">TPSB3V08_LOCUS15313</name>
</gene>
<proteinExistence type="predicted"/>
<evidence type="ECO:0000256" key="1">
    <source>
        <dbReference type="ARBA" id="ARBA00004141"/>
    </source>
</evidence>
<dbReference type="Pfam" id="PF00083">
    <property type="entry name" value="Sugar_tr"/>
    <property type="match status" value="1"/>
</dbReference>
<evidence type="ECO:0000256" key="2">
    <source>
        <dbReference type="ARBA" id="ARBA00022692"/>
    </source>
</evidence>
<evidence type="ECO:0000256" key="5">
    <source>
        <dbReference type="SAM" id="Phobius"/>
    </source>
</evidence>
<evidence type="ECO:0000256" key="4">
    <source>
        <dbReference type="ARBA" id="ARBA00023136"/>
    </source>
</evidence>
<dbReference type="GO" id="GO:0022857">
    <property type="term" value="F:transmembrane transporter activity"/>
    <property type="evidence" value="ECO:0007669"/>
    <property type="project" value="InterPro"/>
</dbReference>
<keyword evidence="2 5" id="KW-0812">Transmembrane</keyword>
<organism evidence="6">
    <name type="scientific">Timema poppense</name>
    <name type="common">Walking stick</name>
    <dbReference type="NCBI Taxonomy" id="170557"/>
    <lineage>
        <taxon>Eukaryota</taxon>
        <taxon>Metazoa</taxon>
        <taxon>Ecdysozoa</taxon>
        <taxon>Arthropoda</taxon>
        <taxon>Hexapoda</taxon>
        <taxon>Insecta</taxon>
        <taxon>Pterygota</taxon>
        <taxon>Neoptera</taxon>
        <taxon>Polyneoptera</taxon>
        <taxon>Phasmatodea</taxon>
        <taxon>Timematodea</taxon>
        <taxon>Timematoidea</taxon>
        <taxon>Timematidae</taxon>
        <taxon>Timema</taxon>
    </lineage>
</organism>
<feature type="transmembrane region" description="Helical" evidence="5">
    <location>
        <begin position="12"/>
        <end position="30"/>
    </location>
</feature>
<dbReference type="InterPro" id="IPR036259">
    <property type="entry name" value="MFS_trans_sf"/>
</dbReference>
<dbReference type="GO" id="GO:0016020">
    <property type="term" value="C:membrane"/>
    <property type="evidence" value="ECO:0007669"/>
    <property type="project" value="UniProtKB-SubCell"/>
</dbReference>
<evidence type="ECO:0000313" key="6">
    <source>
        <dbReference type="EMBL" id="CAD7421898.1"/>
    </source>
</evidence>